<name>A0ABY2HJ99_9HYPO</name>
<gene>
    <name evidence="8" type="ORF">CCMA1212_001308</name>
</gene>
<evidence type="ECO:0000256" key="4">
    <source>
        <dbReference type="ARBA" id="ARBA00023136"/>
    </source>
</evidence>
<keyword evidence="8" id="KW-0675">Receptor</keyword>
<dbReference type="InterPro" id="IPR017981">
    <property type="entry name" value="GPCR_2-like_7TM"/>
</dbReference>
<dbReference type="PANTHER" id="PTHR23112">
    <property type="entry name" value="G PROTEIN-COUPLED RECEPTOR 157-RELATED"/>
    <property type="match status" value="1"/>
</dbReference>
<reference evidence="8 9" key="1">
    <citation type="submission" date="2018-01" db="EMBL/GenBank/DDBJ databases">
        <title>Genome characterization of the sugarcane-associated fungus Trichoderma ghanense CCMA-1212 and their application in lignocelulose bioconversion.</title>
        <authorList>
            <person name="Steindorff A.S."/>
            <person name="Mendes T.D."/>
            <person name="Vilela E.S.D."/>
            <person name="Rodrigues D.S."/>
            <person name="Formighieri E.F."/>
            <person name="Melo I.S."/>
            <person name="Favaro L.C.L."/>
        </authorList>
    </citation>
    <scope>NUCLEOTIDE SEQUENCE [LARGE SCALE GENOMIC DNA]</scope>
    <source>
        <strain evidence="8 9">CCMA-1212</strain>
    </source>
</reference>
<evidence type="ECO:0000256" key="6">
    <source>
        <dbReference type="SAM" id="Phobius"/>
    </source>
</evidence>
<keyword evidence="2 6" id="KW-0812">Transmembrane</keyword>
<dbReference type="GeneID" id="300573189"/>
<dbReference type="SUPFAM" id="SSF81321">
    <property type="entry name" value="Family A G protein-coupled receptor-like"/>
    <property type="match status" value="1"/>
</dbReference>
<evidence type="ECO:0000256" key="2">
    <source>
        <dbReference type="ARBA" id="ARBA00022692"/>
    </source>
</evidence>
<comment type="caution">
    <text evidence="8">The sequence shown here is derived from an EMBL/GenBank/DDBJ whole genome shotgun (WGS) entry which is preliminary data.</text>
</comment>
<keyword evidence="3 6" id="KW-1133">Transmembrane helix</keyword>
<dbReference type="PROSITE" id="PS50261">
    <property type="entry name" value="G_PROTEIN_RECEP_F2_4"/>
    <property type="match status" value="1"/>
</dbReference>
<feature type="compositionally biased region" description="Polar residues" evidence="5">
    <location>
        <begin position="278"/>
        <end position="290"/>
    </location>
</feature>
<feature type="transmembrane region" description="Helical" evidence="6">
    <location>
        <begin position="56"/>
        <end position="78"/>
    </location>
</feature>
<protein>
    <submittedName>
        <fullName evidence="8">G-protein coupled receptor 1</fullName>
    </submittedName>
</protein>
<accession>A0ABY2HJ99</accession>
<evidence type="ECO:0000256" key="1">
    <source>
        <dbReference type="ARBA" id="ARBA00004141"/>
    </source>
</evidence>
<dbReference type="EMBL" id="PPTA01000001">
    <property type="protein sequence ID" value="TFB06913.1"/>
    <property type="molecule type" value="Genomic_DNA"/>
</dbReference>
<comment type="subcellular location">
    <subcellularLocation>
        <location evidence="1">Membrane</location>
        <topology evidence="1">Multi-pass membrane protein</topology>
    </subcellularLocation>
</comment>
<dbReference type="PANTHER" id="PTHR23112:SF22">
    <property type="entry name" value="G-PROTEIN COUPLED RECEPTOR"/>
    <property type="match status" value="1"/>
</dbReference>
<evidence type="ECO:0000256" key="5">
    <source>
        <dbReference type="SAM" id="MobiDB-lite"/>
    </source>
</evidence>
<feature type="transmembrane region" description="Helical" evidence="6">
    <location>
        <begin position="129"/>
        <end position="151"/>
    </location>
</feature>
<dbReference type="Pfam" id="PF05462">
    <property type="entry name" value="Dicty_CAR"/>
    <property type="match status" value="1"/>
</dbReference>
<sequence length="440" mass="49816">MLSHIDQAMAHDLTEGQARVLITIERTNSIISMVAGAFTILTFCFSKYFSKSINRLVFYASFGNLLSDIAILMSRDFIDNPDSAGCQIQAFIIQVFLSSDVLWTLAMAINVHLTLYYKYEARDVRKLEPVFLLCCYGIPLIPGFALLFARGHHGVRIYGPAIAYCWISSDWALLRILVFYAPIWVVISVIFGIYIRAGRTIYKVRKQVYIFQSSDLDPISVDEVTNPIQSGDEAHPVWPMSDVEPTTIDDILSQHDSHAAGSTSESPTTRPPPIHLTPNKSNQSNNSNGTHPPFYFYSDIPHRGSDPPQPPRHHSHQSAASRALRALRRRDHERDNAAWSYTKCALLFFGAMLITWIPSSANRLYSLTHNNSISVPLQFVSVFVIPLQGFWNCVVYVTTSWVACKNLFHDMWLATRAGINGFMERIRSRPDNEHQETRDN</sequence>
<proteinExistence type="predicted"/>
<evidence type="ECO:0000256" key="3">
    <source>
        <dbReference type="ARBA" id="ARBA00022989"/>
    </source>
</evidence>
<evidence type="ECO:0000259" key="7">
    <source>
        <dbReference type="PROSITE" id="PS50261"/>
    </source>
</evidence>
<feature type="transmembrane region" description="Helical" evidence="6">
    <location>
        <begin position="30"/>
        <end position="49"/>
    </location>
</feature>
<evidence type="ECO:0000313" key="9">
    <source>
        <dbReference type="Proteomes" id="UP001642720"/>
    </source>
</evidence>
<feature type="domain" description="G-protein coupled receptors family 2 profile 2" evidence="7">
    <location>
        <begin position="21"/>
        <end position="206"/>
    </location>
</feature>
<feature type="transmembrane region" description="Helical" evidence="6">
    <location>
        <begin position="338"/>
        <end position="357"/>
    </location>
</feature>
<feature type="transmembrane region" description="Helical" evidence="6">
    <location>
        <begin position="90"/>
        <end position="117"/>
    </location>
</feature>
<evidence type="ECO:0000313" key="8">
    <source>
        <dbReference type="EMBL" id="TFB06913.1"/>
    </source>
</evidence>
<feature type="transmembrane region" description="Helical" evidence="6">
    <location>
        <begin position="377"/>
        <end position="403"/>
    </location>
</feature>
<keyword evidence="9" id="KW-1185">Reference proteome</keyword>
<dbReference type="Proteomes" id="UP001642720">
    <property type="component" value="Unassembled WGS sequence"/>
</dbReference>
<organism evidence="8 9">
    <name type="scientific">Trichoderma ghanense</name>
    <dbReference type="NCBI Taxonomy" id="65468"/>
    <lineage>
        <taxon>Eukaryota</taxon>
        <taxon>Fungi</taxon>
        <taxon>Dikarya</taxon>
        <taxon>Ascomycota</taxon>
        <taxon>Pezizomycotina</taxon>
        <taxon>Sordariomycetes</taxon>
        <taxon>Hypocreomycetidae</taxon>
        <taxon>Hypocreales</taxon>
        <taxon>Hypocreaceae</taxon>
        <taxon>Trichoderma</taxon>
    </lineage>
</organism>
<feature type="transmembrane region" description="Helical" evidence="6">
    <location>
        <begin position="171"/>
        <end position="195"/>
    </location>
</feature>
<keyword evidence="4 6" id="KW-0472">Membrane</keyword>
<dbReference type="Gene3D" id="1.20.1070.10">
    <property type="entry name" value="Rhodopsin 7-helix transmembrane proteins"/>
    <property type="match status" value="2"/>
</dbReference>
<dbReference type="RefSeq" id="XP_073563114.1">
    <property type="nucleotide sequence ID" value="XM_073698739.1"/>
</dbReference>
<feature type="region of interest" description="Disordered" evidence="5">
    <location>
        <begin position="257"/>
        <end position="322"/>
    </location>
</feature>